<dbReference type="SUPFAM" id="SSF117281">
    <property type="entry name" value="Kelch motif"/>
    <property type="match status" value="1"/>
</dbReference>
<dbReference type="InterPro" id="IPR050354">
    <property type="entry name" value="F-box/kelch-repeat_ARATH"/>
</dbReference>
<evidence type="ECO:0000259" key="1">
    <source>
        <dbReference type="PROSITE" id="PS50181"/>
    </source>
</evidence>
<proteinExistence type="predicted"/>
<dbReference type="OMA" id="GMIDSKP"/>
<dbReference type="SMART" id="SM00612">
    <property type="entry name" value="Kelch"/>
    <property type="match status" value="2"/>
</dbReference>
<name>A0A0D3AIL3_BRAOL</name>
<dbReference type="HOGENOM" id="CLU_032521_1_0_1"/>
<dbReference type="PANTHER" id="PTHR24414:SF115">
    <property type="entry name" value="F-BOX DOMAIN-CONTAINING PROTEIN"/>
    <property type="match status" value="1"/>
</dbReference>
<reference evidence="2" key="2">
    <citation type="submission" date="2015-03" db="UniProtKB">
        <authorList>
            <consortium name="EnsemblPlants"/>
        </authorList>
    </citation>
    <scope>IDENTIFICATION</scope>
</reference>
<dbReference type="GeneID" id="106326383"/>
<dbReference type="Proteomes" id="UP000032141">
    <property type="component" value="Chromosome C2"/>
</dbReference>
<accession>A0A0D3AIL3</accession>
<dbReference type="PROSITE" id="PS50181">
    <property type="entry name" value="FBOX"/>
    <property type="match status" value="1"/>
</dbReference>
<dbReference type="InterPro" id="IPR015915">
    <property type="entry name" value="Kelch-typ_b-propeller"/>
</dbReference>
<evidence type="ECO:0000313" key="3">
    <source>
        <dbReference type="Proteomes" id="UP000032141"/>
    </source>
</evidence>
<dbReference type="SUPFAM" id="SSF81383">
    <property type="entry name" value="F-box domain"/>
    <property type="match status" value="1"/>
</dbReference>
<reference evidence="2 3" key="1">
    <citation type="journal article" date="2014" name="Genome Biol.">
        <title>Transcriptome and methylome profiling reveals relics of genome dominance in the mesopolyploid Brassica oleracea.</title>
        <authorList>
            <person name="Parkin I.A."/>
            <person name="Koh C."/>
            <person name="Tang H."/>
            <person name="Robinson S.J."/>
            <person name="Kagale S."/>
            <person name="Clarke W.E."/>
            <person name="Town C.D."/>
            <person name="Nixon J."/>
            <person name="Krishnakumar V."/>
            <person name="Bidwell S.L."/>
            <person name="Denoeud F."/>
            <person name="Belcram H."/>
            <person name="Links M.G."/>
            <person name="Just J."/>
            <person name="Clarke C."/>
            <person name="Bender T."/>
            <person name="Huebert T."/>
            <person name="Mason A.S."/>
            <person name="Pires J.C."/>
            <person name="Barker G."/>
            <person name="Moore J."/>
            <person name="Walley P.G."/>
            <person name="Manoli S."/>
            <person name="Batley J."/>
            <person name="Edwards D."/>
            <person name="Nelson M.N."/>
            <person name="Wang X."/>
            <person name="Paterson A.H."/>
            <person name="King G."/>
            <person name="Bancroft I."/>
            <person name="Chalhoub B."/>
            <person name="Sharpe A.G."/>
        </authorList>
    </citation>
    <scope>NUCLEOTIDE SEQUENCE</scope>
    <source>
        <strain evidence="2 3">cv. TO1000</strain>
    </source>
</reference>
<dbReference type="InterPro" id="IPR057499">
    <property type="entry name" value="Kelch_FKB95"/>
</dbReference>
<dbReference type="Gramene" id="Bo2g010460.1">
    <property type="protein sequence ID" value="Bo2g010460.1"/>
    <property type="gene ID" value="Bo2g010460"/>
</dbReference>
<feature type="domain" description="F-box" evidence="1">
    <location>
        <begin position="25"/>
        <end position="71"/>
    </location>
</feature>
<keyword evidence="3" id="KW-1185">Reference proteome</keyword>
<dbReference type="Pfam" id="PF00646">
    <property type="entry name" value="F-box"/>
    <property type="match status" value="1"/>
</dbReference>
<dbReference type="Gene3D" id="2.120.10.80">
    <property type="entry name" value="Kelch-type beta propeller"/>
    <property type="match status" value="1"/>
</dbReference>
<dbReference type="InterPro" id="IPR001810">
    <property type="entry name" value="F-box_dom"/>
</dbReference>
<dbReference type="SMR" id="A0A0D3AIL3"/>
<dbReference type="RefSeq" id="XP_013619830.1">
    <property type="nucleotide sequence ID" value="XM_013764376.1"/>
</dbReference>
<dbReference type="EnsemblPlants" id="Bo2g010460.1">
    <property type="protein sequence ID" value="Bo2g010460.1"/>
    <property type="gene ID" value="Bo2g010460"/>
</dbReference>
<organism evidence="2 3">
    <name type="scientific">Brassica oleracea var. oleracea</name>
    <dbReference type="NCBI Taxonomy" id="109376"/>
    <lineage>
        <taxon>Eukaryota</taxon>
        <taxon>Viridiplantae</taxon>
        <taxon>Streptophyta</taxon>
        <taxon>Embryophyta</taxon>
        <taxon>Tracheophyta</taxon>
        <taxon>Spermatophyta</taxon>
        <taxon>Magnoliopsida</taxon>
        <taxon>eudicotyledons</taxon>
        <taxon>Gunneridae</taxon>
        <taxon>Pentapetalae</taxon>
        <taxon>rosids</taxon>
        <taxon>malvids</taxon>
        <taxon>Brassicales</taxon>
        <taxon>Brassicaceae</taxon>
        <taxon>Brassiceae</taxon>
        <taxon>Brassica</taxon>
    </lineage>
</organism>
<dbReference type="KEGG" id="boe:106326383"/>
<dbReference type="PANTHER" id="PTHR24414">
    <property type="entry name" value="F-BOX/KELCH-REPEAT PROTEIN SKIP4"/>
    <property type="match status" value="1"/>
</dbReference>
<dbReference type="Pfam" id="PF25210">
    <property type="entry name" value="Kelch_FKB95"/>
    <property type="match status" value="1"/>
</dbReference>
<evidence type="ECO:0000313" key="2">
    <source>
        <dbReference type="EnsemblPlants" id="Bo2g010460.1"/>
    </source>
</evidence>
<dbReference type="eggNOG" id="KOG1072">
    <property type="taxonomic scope" value="Eukaryota"/>
</dbReference>
<dbReference type="OrthoDB" id="45365at2759"/>
<dbReference type="InterPro" id="IPR036047">
    <property type="entry name" value="F-box-like_dom_sf"/>
</dbReference>
<protein>
    <recommendedName>
        <fullName evidence="1">F-box domain-containing protein</fullName>
    </recommendedName>
</protein>
<dbReference type="InterPro" id="IPR006652">
    <property type="entry name" value="Kelch_1"/>
</dbReference>
<dbReference type="AlphaFoldDB" id="A0A0D3AIL3"/>
<sequence>MDESMKRRRVCSERRNEKSKEVSLSSGLLSLPDEVALNCLAHVSRLDLAALAVASKCHRSLVVSPQLWDLRRFKGSTEPSLYVCLHILPEPNPRWFILNPMQRRLKPIRSNRYEEAQSLSSFVVIDWGIFIIGGIRNGEPTSDVFFLDCFEHSWNRLQSMYVPRASATACLIGKKIYVFGGCGDEADSFNWVEVFDLETQTWEVLFVFTPKMPLNIEHSVVIDKELVYAVDDEGQDFSFSPSKRLFWTSGMIDSKPGHRSDWCVIGKLLFCRGTRGRILWCDPEDGFDWEEVKGLEDFQDSFCGSVQPWGLGKTKVQYDINKLCTDPAGNIVIFWNNPDSLELWSAVISLESCNGGLEIKGKIEWSGAVFKLDPLSKSSYSVNVLYSAYVNA</sequence>